<sequence>MSAHSFKQNQVQNNPQQIPQPFSYIPDTPTNKTNKKDEQDFFQLSVNKQSSTKSDVENIANSYFINNDKNNFTFTIQNKFPMVSNFTLNHHNHNVEKYEYEKPIKIQQPSKIYCKFCNTRKPTQVILKNGSNTYILVCILFIFFLPLFWIPLISKKCKDQLEICVVCNRYANSIPFRLF</sequence>
<feature type="compositionally biased region" description="Low complexity" evidence="1">
    <location>
        <begin position="8"/>
        <end position="21"/>
    </location>
</feature>
<keyword evidence="2" id="KW-0812">Transmembrane</keyword>
<evidence type="ECO:0000256" key="2">
    <source>
        <dbReference type="SAM" id="Phobius"/>
    </source>
</evidence>
<evidence type="ECO:0000256" key="1">
    <source>
        <dbReference type="SAM" id="MobiDB-lite"/>
    </source>
</evidence>
<feature type="transmembrane region" description="Helical" evidence="2">
    <location>
        <begin position="134"/>
        <end position="153"/>
    </location>
</feature>
<dbReference type="Pfam" id="PF10601">
    <property type="entry name" value="zf-LITAF-like"/>
    <property type="match status" value="1"/>
</dbReference>
<keyword evidence="2" id="KW-0472">Membrane</keyword>
<evidence type="ECO:0000313" key="4">
    <source>
        <dbReference type="EMBL" id="CAD8091781.1"/>
    </source>
</evidence>
<dbReference type="AlphaFoldDB" id="A0A8S1NND0"/>
<dbReference type="EMBL" id="CAJJDN010000058">
    <property type="protein sequence ID" value="CAD8091781.1"/>
    <property type="molecule type" value="Genomic_DNA"/>
</dbReference>
<comment type="caution">
    <text evidence="4">The sequence shown here is derived from an EMBL/GenBank/DDBJ whole genome shotgun (WGS) entry which is preliminary data.</text>
</comment>
<feature type="domain" description="LITAF" evidence="3">
    <location>
        <begin position="94"/>
        <end position="176"/>
    </location>
</feature>
<dbReference type="PROSITE" id="PS51837">
    <property type="entry name" value="LITAF"/>
    <property type="match status" value="1"/>
</dbReference>
<accession>A0A8S1NND0</accession>
<feature type="region of interest" description="Disordered" evidence="1">
    <location>
        <begin position="1"/>
        <end position="35"/>
    </location>
</feature>
<reference evidence="4" key="1">
    <citation type="submission" date="2021-01" db="EMBL/GenBank/DDBJ databases">
        <authorList>
            <consortium name="Genoscope - CEA"/>
            <person name="William W."/>
        </authorList>
    </citation>
    <scope>NUCLEOTIDE SEQUENCE</scope>
</reference>
<gene>
    <name evidence="4" type="ORF">PSON_ATCC_30995.1.T0580053</name>
</gene>
<protein>
    <recommendedName>
        <fullName evidence="3">LITAF domain-containing protein</fullName>
    </recommendedName>
</protein>
<organism evidence="4 5">
    <name type="scientific">Paramecium sonneborni</name>
    <dbReference type="NCBI Taxonomy" id="65129"/>
    <lineage>
        <taxon>Eukaryota</taxon>
        <taxon>Sar</taxon>
        <taxon>Alveolata</taxon>
        <taxon>Ciliophora</taxon>
        <taxon>Intramacronucleata</taxon>
        <taxon>Oligohymenophorea</taxon>
        <taxon>Peniculida</taxon>
        <taxon>Parameciidae</taxon>
        <taxon>Paramecium</taxon>
    </lineage>
</organism>
<proteinExistence type="predicted"/>
<dbReference type="InterPro" id="IPR006629">
    <property type="entry name" value="LITAF"/>
</dbReference>
<keyword evidence="5" id="KW-1185">Reference proteome</keyword>
<evidence type="ECO:0000313" key="5">
    <source>
        <dbReference type="Proteomes" id="UP000692954"/>
    </source>
</evidence>
<dbReference type="OrthoDB" id="5599753at2759"/>
<dbReference type="Proteomes" id="UP000692954">
    <property type="component" value="Unassembled WGS sequence"/>
</dbReference>
<evidence type="ECO:0000259" key="3">
    <source>
        <dbReference type="PROSITE" id="PS51837"/>
    </source>
</evidence>
<name>A0A8S1NND0_9CILI</name>
<keyword evidence="2" id="KW-1133">Transmembrane helix</keyword>